<proteinExistence type="predicted"/>
<comment type="caution">
    <text evidence="2">The sequence shown here is derived from an EMBL/GenBank/DDBJ whole genome shotgun (WGS) entry which is preliminary data.</text>
</comment>
<keyword evidence="1" id="KW-0732">Signal</keyword>
<accession>A0A8J2JEI3</accession>
<evidence type="ECO:0000313" key="3">
    <source>
        <dbReference type="Proteomes" id="UP000708208"/>
    </source>
</evidence>
<dbReference type="Proteomes" id="UP000708208">
    <property type="component" value="Unassembled WGS sequence"/>
</dbReference>
<sequence length="219" mass="25707">MKYQKLLRNNLTFALLALSVMLGVADAEERRSGRDPCSKIQHEIQKSIVHHKWGLDNLKFQQRLKRHPKYIVTIQQVRSLHEPLVELRCPSENIDSTTQKFEFHFHETRFIADSVRLFDIHSIFPIHTGAMSVKLKLDPLIVKMEKIREEHTSINEIYYAAPTADFAKEHREDHDSLLDLEKEIETVFTNRIQPDVQKQLSALISATLKKYFVQNLFKF</sequence>
<dbReference type="EMBL" id="CAJVCH010029892">
    <property type="protein sequence ID" value="CAG7707958.1"/>
    <property type="molecule type" value="Genomic_DNA"/>
</dbReference>
<dbReference type="OrthoDB" id="8250676at2759"/>
<feature type="signal peptide" evidence="1">
    <location>
        <begin position="1"/>
        <end position="27"/>
    </location>
</feature>
<evidence type="ECO:0000313" key="2">
    <source>
        <dbReference type="EMBL" id="CAG7707958.1"/>
    </source>
</evidence>
<reference evidence="2" key="1">
    <citation type="submission" date="2021-06" db="EMBL/GenBank/DDBJ databases">
        <authorList>
            <person name="Hodson N. C."/>
            <person name="Mongue J. A."/>
            <person name="Jaron S. K."/>
        </authorList>
    </citation>
    <scope>NUCLEOTIDE SEQUENCE</scope>
</reference>
<gene>
    <name evidence="2" type="ORF">AFUS01_LOCUS4751</name>
</gene>
<protein>
    <submittedName>
        <fullName evidence="2">Uncharacterized protein</fullName>
    </submittedName>
</protein>
<organism evidence="2 3">
    <name type="scientific">Allacma fusca</name>
    <dbReference type="NCBI Taxonomy" id="39272"/>
    <lineage>
        <taxon>Eukaryota</taxon>
        <taxon>Metazoa</taxon>
        <taxon>Ecdysozoa</taxon>
        <taxon>Arthropoda</taxon>
        <taxon>Hexapoda</taxon>
        <taxon>Collembola</taxon>
        <taxon>Symphypleona</taxon>
        <taxon>Sminthuridae</taxon>
        <taxon>Allacma</taxon>
    </lineage>
</organism>
<name>A0A8J2JEI3_9HEXA</name>
<evidence type="ECO:0000256" key="1">
    <source>
        <dbReference type="SAM" id="SignalP"/>
    </source>
</evidence>
<feature type="chain" id="PRO_5035227468" evidence="1">
    <location>
        <begin position="28"/>
        <end position="219"/>
    </location>
</feature>
<keyword evidence="3" id="KW-1185">Reference proteome</keyword>
<dbReference type="AlphaFoldDB" id="A0A8J2JEI3"/>